<dbReference type="InterPro" id="IPR038921">
    <property type="entry name" value="YOR389W-like"/>
</dbReference>
<dbReference type="EMBL" id="KV454428">
    <property type="protein sequence ID" value="ODQ81381.1"/>
    <property type="molecule type" value="Genomic_DNA"/>
</dbReference>
<feature type="compositionally biased region" description="Low complexity" evidence="1">
    <location>
        <begin position="126"/>
        <end position="137"/>
    </location>
</feature>
<dbReference type="AlphaFoldDB" id="A0A1E3QUN3"/>
<accession>A0A1E3QUN3</accession>
<organism evidence="2 3">
    <name type="scientific">Babjeviella inositovora NRRL Y-12698</name>
    <dbReference type="NCBI Taxonomy" id="984486"/>
    <lineage>
        <taxon>Eukaryota</taxon>
        <taxon>Fungi</taxon>
        <taxon>Dikarya</taxon>
        <taxon>Ascomycota</taxon>
        <taxon>Saccharomycotina</taxon>
        <taxon>Pichiomycetes</taxon>
        <taxon>Serinales incertae sedis</taxon>
        <taxon>Babjeviella</taxon>
    </lineage>
</organism>
<proteinExistence type="predicted"/>
<dbReference type="PANTHER" id="PTHR35204">
    <property type="entry name" value="YALI0A21131P"/>
    <property type="match status" value="1"/>
</dbReference>
<dbReference type="PANTHER" id="PTHR35204:SF1">
    <property type="entry name" value="ENTEROTOXIN"/>
    <property type="match status" value="1"/>
</dbReference>
<evidence type="ECO:0000313" key="2">
    <source>
        <dbReference type="EMBL" id="ODQ81381.1"/>
    </source>
</evidence>
<dbReference type="STRING" id="984486.A0A1E3QUN3"/>
<name>A0A1E3QUN3_9ASCO</name>
<dbReference type="Proteomes" id="UP000094336">
    <property type="component" value="Unassembled WGS sequence"/>
</dbReference>
<feature type="region of interest" description="Disordered" evidence="1">
    <location>
        <begin position="117"/>
        <end position="137"/>
    </location>
</feature>
<gene>
    <name evidence="2" type="ORF">BABINDRAFT_7177</name>
</gene>
<sequence length="598" mass="67685">MFFFQFLNLHHTVVSFVHPGISIIPKRPATDRGSPQPLPYIDAQNASAVFNTIHGVLKQKSNDLGPVGVSFFPAFLPQGTFLYHGNWNGRAPRGLEWVALDWEFSYNFAQFPRRYRPSGPSPPLENPNSNNTGNGTPPLFLRELNASLLTFQTLKPWTKLVYLDGASAAKSTTGEMDQQFLLAKTKFDPTKRVGERMLAEKICEWGKPFGLDGVIRLEIGYEIIVCDFSDQVERGGMKLIAHNALPDPVEVIGFPEEVPGASITSDKGKELALSRERSLIVDAYEAMAGYEHIRAASLVYNREKKVLVDYSKMVTPLNKTWISPDTYRRRIHNISEELRDKLILDLEAQLIDADGRSFIMGTDWQLITERVVEKFGPILMIFNQTYTNYLHSSNPEEERFSILARNISTHSFTFFRRYSPGRDHSSPEKWEAAKQAMIDDYSRGFTSLLSESDILIASSVNKIMNLITSEIFAQFEFSKSILKDIYVEEAPLKHHALEAIHHFNSLNALLDLLQWTLDYRCSTTCGWDQFCFIPSWGPGPFGWVSTDGTSPRNDPKEEDIPGFEYTEGLQLPAFESSTQIIASKSPKLTKINTIVKKF</sequence>
<evidence type="ECO:0000313" key="3">
    <source>
        <dbReference type="Proteomes" id="UP000094336"/>
    </source>
</evidence>
<dbReference type="RefSeq" id="XP_018986709.1">
    <property type="nucleotide sequence ID" value="XM_019132581.1"/>
</dbReference>
<protein>
    <submittedName>
        <fullName evidence="2">Uncharacterized protein</fullName>
    </submittedName>
</protein>
<dbReference type="OrthoDB" id="10261782at2759"/>
<evidence type="ECO:0000256" key="1">
    <source>
        <dbReference type="SAM" id="MobiDB-lite"/>
    </source>
</evidence>
<reference evidence="3" key="1">
    <citation type="submission" date="2016-05" db="EMBL/GenBank/DDBJ databases">
        <title>Comparative genomics of biotechnologically important yeasts.</title>
        <authorList>
            <consortium name="DOE Joint Genome Institute"/>
            <person name="Riley R."/>
            <person name="Haridas S."/>
            <person name="Wolfe K.H."/>
            <person name="Lopes M.R."/>
            <person name="Hittinger C.T."/>
            <person name="Goker M."/>
            <person name="Salamov A."/>
            <person name="Wisecaver J."/>
            <person name="Long T.M."/>
            <person name="Aerts A.L."/>
            <person name="Barry K."/>
            <person name="Choi C."/>
            <person name="Clum A."/>
            <person name="Coughlan A.Y."/>
            <person name="Deshpande S."/>
            <person name="Douglass A.P."/>
            <person name="Hanson S.J."/>
            <person name="Klenk H.-P."/>
            <person name="Labutti K."/>
            <person name="Lapidus A."/>
            <person name="Lindquist E."/>
            <person name="Lipzen A."/>
            <person name="Meier-Kolthoff J.P."/>
            <person name="Ohm R.A."/>
            <person name="Otillar R.P."/>
            <person name="Pangilinan J."/>
            <person name="Peng Y."/>
            <person name="Rokas A."/>
            <person name="Rosa C.A."/>
            <person name="Scheuner C."/>
            <person name="Sibirny A.A."/>
            <person name="Slot J.C."/>
            <person name="Stielow J.B."/>
            <person name="Sun H."/>
            <person name="Kurtzman C.P."/>
            <person name="Blackwell M."/>
            <person name="Grigoriev I.V."/>
            <person name="Jeffries T.W."/>
        </authorList>
    </citation>
    <scope>NUCLEOTIDE SEQUENCE [LARGE SCALE GENOMIC DNA]</scope>
    <source>
        <strain evidence="3">NRRL Y-12698</strain>
    </source>
</reference>
<dbReference type="GeneID" id="30150434"/>
<keyword evidence="3" id="KW-1185">Reference proteome</keyword>